<proteinExistence type="predicted"/>
<dbReference type="AlphaFoldDB" id="A0A1I4PBL6"/>
<dbReference type="EMBL" id="FOUJ01000001">
    <property type="protein sequence ID" value="SFM25099.1"/>
    <property type="molecule type" value="Genomic_DNA"/>
</dbReference>
<evidence type="ECO:0000256" key="1">
    <source>
        <dbReference type="SAM" id="Phobius"/>
    </source>
</evidence>
<dbReference type="Proteomes" id="UP000198535">
    <property type="component" value="Unassembled WGS sequence"/>
</dbReference>
<accession>A0A1I4PBL6</accession>
<feature type="transmembrane region" description="Helical" evidence="1">
    <location>
        <begin position="7"/>
        <end position="25"/>
    </location>
</feature>
<gene>
    <name evidence="2" type="ORF">SAMN04488696_0556</name>
</gene>
<keyword evidence="1" id="KW-0472">Membrane</keyword>
<dbReference type="RefSeq" id="WP_091932833.1">
    <property type="nucleotide sequence ID" value="NZ_FOUJ01000001.1"/>
</dbReference>
<sequence length="143" mass="15416">MEKNLSYALLIITVGILIGFSGNIWSCGPVQVEGLLVVEGVSSMGLAENNSSVTIYTYEFTLYNSGQEDVYVTSVEPILADSPYILTSQDSVLQDINGYVEAGSSMNVGGTVELFTEGMSKEEIMDLEPIVNVRVSSTETMPI</sequence>
<evidence type="ECO:0008006" key="4">
    <source>
        <dbReference type="Google" id="ProtNLM"/>
    </source>
</evidence>
<dbReference type="OrthoDB" id="142103at2157"/>
<keyword evidence="1" id="KW-0812">Transmembrane</keyword>
<keyword evidence="3" id="KW-1185">Reference proteome</keyword>
<protein>
    <recommendedName>
        <fullName evidence="4">DUF4352 domain-containing protein</fullName>
    </recommendedName>
</protein>
<evidence type="ECO:0000313" key="3">
    <source>
        <dbReference type="Proteomes" id="UP000198535"/>
    </source>
</evidence>
<keyword evidence="1" id="KW-1133">Transmembrane helix</keyword>
<reference evidence="3" key="1">
    <citation type="submission" date="2016-10" db="EMBL/GenBank/DDBJ databases">
        <authorList>
            <person name="Varghese N."/>
            <person name="Submissions S."/>
        </authorList>
    </citation>
    <scope>NUCLEOTIDE SEQUENCE [LARGE SCALE GENOMIC DNA]</scope>
    <source>
        <strain evidence="3">Mob M</strain>
    </source>
</reference>
<name>A0A1I4PBL6_9EURY</name>
<organism evidence="2 3">
    <name type="scientific">Methanolobus profundi</name>
    <dbReference type="NCBI Taxonomy" id="487685"/>
    <lineage>
        <taxon>Archaea</taxon>
        <taxon>Methanobacteriati</taxon>
        <taxon>Methanobacteriota</taxon>
        <taxon>Stenosarchaea group</taxon>
        <taxon>Methanomicrobia</taxon>
        <taxon>Methanosarcinales</taxon>
        <taxon>Methanosarcinaceae</taxon>
        <taxon>Methanolobus</taxon>
    </lineage>
</organism>
<evidence type="ECO:0000313" key="2">
    <source>
        <dbReference type="EMBL" id="SFM25099.1"/>
    </source>
</evidence>